<reference evidence="2 3" key="1">
    <citation type="submission" date="2018-07" db="EMBL/GenBank/DDBJ databases">
        <title>Draft genome sequence of Ancylomarina sp. M1P.</title>
        <authorList>
            <person name="Yadav S."/>
            <person name="Villanueva L."/>
            <person name="Damste J.S.S."/>
        </authorList>
    </citation>
    <scope>NUCLEOTIDE SEQUENCE [LARGE SCALE GENOMIC DNA]</scope>
    <source>
        <strain evidence="2 3">M1P</strain>
    </source>
</reference>
<dbReference type="PANTHER" id="PTHR43437">
    <property type="entry name" value="HYDROXYACYL-THIOESTER DEHYDRATASE TYPE 2, MITOCHONDRIAL-RELATED"/>
    <property type="match status" value="1"/>
</dbReference>
<comment type="caution">
    <text evidence="2">The sequence shown here is derived from an EMBL/GenBank/DDBJ whole genome shotgun (WGS) entry which is preliminary data.</text>
</comment>
<evidence type="ECO:0000259" key="1">
    <source>
        <dbReference type="Pfam" id="PF01575"/>
    </source>
</evidence>
<name>A0A425XWR3_9BACT</name>
<dbReference type="OrthoDB" id="9801625at2"/>
<sequence length="132" mass="15185">MKINDFFEMNICYTQEQVNSFATITGDTNPIHIDEDFASKSFFGSRIIHGFLSGSIFSRIIGTYFPGNGSIYLSQSMKFLKPMYTETNYTVRVIIVNCDYEKNRYTLKTTIHNKVSMEEALVGEALIYYKPI</sequence>
<dbReference type="InterPro" id="IPR029069">
    <property type="entry name" value="HotDog_dom_sf"/>
</dbReference>
<accession>A0A425XWR3</accession>
<gene>
    <name evidence="2" type="ORF">DWB61_16960</name>
</gene>
<proteinExistence type="predicted"/>
<dbReference type="Gene3D" id="3.10.129.10">
    <property type="entry name" value="Hotdog Thioesterase"/>
    <property type="match status" value="1"/>
</dbReference>
<organism evidence="2 3">
    <name type="scientific">Ancylomarina euxinus</name>
    <dbReference type="NCBI Taxonomy" id="2283627"/>
    <lineage>
        <taxon>Bacteria</taxon>
        <taxon>Pseudomonadati</taxon>
        <taxon>Bacteroidota</taxon>
        <taxon>Bacteroidia</taxon>
        <taxon>Marinilabiliales</taxon>
        <taxon>Marinifilaceae</taxon>
        <taxon>Ancylomarina</taxon>
    </lineage>
</organism>
<evidence type="ECO:0000313" key="2">
    <source>
        <dbReference type="EMBL" id="RRG19078.1"/>
    </source>
</evidence>
<dbReference type="SUPFAM" id="SSF54637">
    <property type="entry name" value="Thioesterase/thiol ester dehydrase-isomerase"/>
    <property type="match status" value="1"/>
</dbReference>
<dbReference type="PANTHER" id="PTHR43437:SF3">
    <property type="entry name" value="HYDROXYACYL-THIOESTER DEHYDRATASE TYPE 2, MITOCHONDRIAL"/>
    <property type="match status" value="1"/>
</dbReference>
<evidence type="ECO:0000313" key="3">
    <source>
        <dbReference type="Proteomes" id="UP000285794"/>
    </source>
</evidence>
<dbReference type="Pfam" id="PF01575">
    <property type="entry name" value="MaoC_dehydratas"/>
    <property type="match status" value="1"/>
</dbReference>
<dbReference type="EMBL" id="QQWG01000027">
    <property type="protein sequence ID" value="RRG19078.1"/>
    <property type="molecule type" value="Genomic_DNA"/>
</dbReference>
<feature type="domain" description="MaoC-like" evidence="1">
    <location>
        <begin position="11"/>
        <end position="104"/>
    </location>
</feature>
<keyword evidence="3" id="KW-1185">Reference proteome</keyword>
<protein>
    <submittedName>
        <fullName evidence="2">Dehydrogenase</fullName>
    </submittedName>
</protein>
<dbReference type="InterPro" id="IPR002539">
    <property type="entry name" value="MaoC-like_dom"/>
</dbReference>
<dbReference type="GO" id="GO:0006633">
    <property type="term" value="P:fatty acid biosynthetic process"/>
    <property type="evidence" value="ECO:0007669"/>
    <property type="project" value="TreeGrafter"/>
</dbReference>
<dbReference type="AlphaFoldDB" id="A0A425XWR3"/>
<dbReference type="InterPro" id="IPR050965">
    <property type="entry name" value="UPF0336/Enoyl-CoA_hydratase"/>
</dbReference>
<dbReference type="CDD" id="cd03449">
    <property type="entry name" value="R_hydratase"/>
    <property type="match status" value="1"/>
</dbReference>
<dbReference type="RefSeq" id="WP_125032096.1">
    <property type="nucleotide sequence ID" value="NZ_JAPXVP010000024.1"/>
</dbReference>
<dbReference type="GO" id="GO:0019171">
    <property type="term" value="F:(3R)-hydroxyacyl-[acyl-carrier-protein] dehydratase activity"/>
    <property type="evidence" value="ECO:0007669"/>
    <property type="project" value="TreeGrafter"/>
</dbReference>
<dbReference type="Proteomes" id="UP000285794">
    <property type="component" value="Unassembled WGS sequence"/>
</dbReference>